<gene>
    <name evidence="2" type="ORF">Ciccas_002418</name>
</gene>
<reference evidence="2 3" key="1">
    <citation type="submission" date="2024-11" db="EMBL/GenBank/DDBJ databases">
        <title>Adaptive evolution of stress response genes in parasites aligns with host niche diversity.</title>
        <authorList>
            <person name="Hahn C."/>
            <person name="Resl P."/>
        </authorList>
    </citation>
    <scope>NUCLEOTIDE SEQUENCE [LARGE SCALE GENOMIC DNA]</scope>
    <source>
        <strain evidence="2">EGGRZ-B1_66</strain>
        <tissue evidence="2">Body</tissue>
    </source>
</reference>
<protein>
    <submittedName>
        <fullName evidence="2">Uncharacterized protein</fullName>
    </submittedName>
</protein>
<evidence type="ECO:0000313" key="3">
    <source>
        <dbReference type="Proteomes" id="UP001626550"/>
    </source>
</evidence>
<keyword evidence="3" id="KW-1185">Reference proteome</keyword>
<dbReference type="EMBL" id="JBJKFK010000190">
    <property type="protein sequence ID" value="KAL3318926.1"/>
    <property type="molecule type" value="Genomic_DNA"/>
</dbReference>
<accession>A0ABD2QJJ4</accession>
<proteinExistence type="predicted"/>
<organism evidence="2 3">
    <name type="scientific">Cichlidogyrus casuarinus</name>
    <dbReference type="NCBI Taxonomy" id="1844966"/>
    <lineage>
        <taxon>Eukaryota</taxon>
        <taxon>Metazoa</taxon>
        <taxon>Spiralia</taxon>
        <taxon>Lophotrochozoa</taxon>
        <taxon>Platyhelminthes</taxon>
        <taxon>Monogenea</taxon>
        <taxon>Monopisthocotylea</taxon>
        <taxon>Dactylogyridea</taxon>
        <taxon>Ancyrocephalidae</taxon>
        <taxon>Cichlidogyrus</taxon>
    </lineage>
</organism>
<name>A0ABD2QJJ4_9PLAT</name>
<comment type="caution">
    <text evidence="2">The sequence shown here is derived from an EMBL/GenBank/DDBJ whole genome shotgun (WGS) entry which is preliminary data.</text>
</comment>
<feature type="region of interest" description="Disordered" evidence="1">
    <location>
        <begin position="1"/>
        <end position="22"/>
    </location>
</feature>
<dbReference type="AlphaFoldDB" id="A0ABD2QJJ4"/>
<sequence length="80" mass="8984">MSADYTTEPPFKKPLKRHNDDSPGHRFPFTCGLCGLGGKSTWKDTRKKNRKVPGHVEFSEAISKHESILVNTYTSGGQYD</sequence>
<evidence type="ECO:0000256" key="1">
    <source>
        <dbReference type="SAM" id="MobiDB-lite"/>
    </source>
</evidence>
<dbReference type="Proteomes" id="UP001626550">
    <property type="component" value="Unassembled WGS sequence"/>
</dbReference>
<evidence type="ECO:0000313" key="2">
    <source>
        <dbReference type="EMBL" id="KAL3318926.1"/>
    </source>
</evidence>